<dbReference type="Proteomes" id="UP000002484">
    <property type="component" value="Chromosome"/>
</dbReference>
<sequence length="335" mass="34287">MTGTTTGPARADEDAFLAAACLALRAPGEDDPDAGREDPLDTLGWWDLLTDLADPETRAAVFTLFRAQGRELASSAALGALLAEPFRPATGLAAGTMIATVTRQSGRHGPRHVVLGDATGRHLLVDRPGDGAVVLAAADVPLRPVAIAGRLAVHELDPDAATAVITLDESTAAAARARSLFLGRVALASEILGAAETALADAVAYAGTREQFGRPIGTFQAVRHLLAAAATDAAALASVTAQAVSLDAAAPPHHDEVVKALAGRNGRLVCERALQVLGGIGFTSEHSHHHLHSRVLALDALLGTSAALTHGLGARLRQTRGDTAVPLAALLSAGR</sequence>
<keyword evidence="3" id="KW-0560">Oxidoreductase</keyword>
<organism evidence="5 6">
    <name type="scientific">Pseudofrankia inefficax (strain DSM 45817 / CECT 9037 / DDB 130130 / EuI1c)</name>
    <name type="common">Frankia inefficax</name>
    <dbReference type="NCBI Taxonomy" id="298654"/>
    <lineage>
        <taxon>Bacteria</taxon>
        <taxon>Bacillati</taxon>
        <taxon>Actinomycetota</taxon>
        <taxon>Actinomycetes</taxon>
        <taxon>Frankiales</taxon>
        <taxon>Frankiaceae</taxon>
        <taxon>Pseudofrankia</taxon>
    </lineage>
</organism>
<reference evidence="5 6" key="1">
    <citation type="submission" date="2010-10" db="EMBL/GenBank/DDBJ databases">
        <title>Complete sequence of Frankia sp. EuI1c.</title>
        <authorList>
            <consortium name="US DOE Joint Genome Institute"/>
            <person name="Lucas S."/>
            <person name="Copeland A."/>
            <person name="Lapidus A."/>
            <person name="Cheng J.-F."/>
            <person name="Bruce D."/>
            <person name="Goodwin L."/>
            <person name="Pitluck S."/>
            <person name="Chertkov O."/>
            <person name="Detter J.C."/>
            <person name="Han C."/>
            <person name="Tapia R."/>
            <person name="Land M."/>
            <person name="Hauser L."/>
            <person name="Jeffries C."/>
            <person name="Kyrpides N."/>
            <person name="Ivanova N."/>
            <person name="Mikhailova N."/>
            <person name="Beauchemin N."/>
            <person name="Sen A."/>
            <person name="Sur S.A."/>
            <person name="Gtari M."/>
            <person name="Wall L."/>
            <person name="Tisa L."/>
            <person name="Woyke T."/>
        </authorList>
    </citation>
    <scope>NUCLEOTIDE SEQUENCE [LARGE SCALE GENOMIC DNA]</scope>
    <source>
        <strain evidence="6">DSM 45817 / CECT 9037 / EuI1c</strain>
    </source>
</reference>
<evidence type="ECO:0000256" key="1">
    <source>
        <dbReference type="ARBA" id="ARBA00022630"/>
    </source>
</evidence>
<dbReference type="AlphaFoldDB" id="E3JD37"/>
<dbReference type="InParanoid" id="E3JD37"/>
<evidence type="ECO:0000256" key="3">
    <source>
        <dbReference type="ARBA" id="ARBA00023002"/>
    </source>
</evidence>
<evidence type="ECO:0000313" key="6">
    <source>
        <dbReference type="Proteomes" id="UP000002484"/>
    </source>
</evidence>
<protein>
    <submittedName>
        <fullName evidence="5">Acyl-CoA dehydrogenase domain-containing protein</fullName>
    </submittedName>
</protein>
<name>E3JD37_PSEI1</name>
<dbReference type="GO" id="GO:0003995">
    <property type="term" value="F:acyl-CoA dehydrogenase activity"/>
    <property type="evidence" value="ECO:0007669"/>
    <property type="project" value="TreeGrafter"/>
</dbReference>
<keyword evidence="6" id="KW-1185">Reference proteome</keyword>
<evidence type="ECO:0000313" key="5">
    <source>
        <dbReference type="EMBL" id="ADP81176.1"/>
    </source>
</evidence>
<dbReference type="OrthoDB" id="8677713at2"/>
<dbReference type="EMBL" id="CP002299">
    <property type="protein sequence ID" value="ADP81176.1"/>
    <property type="molecule type" value="Genomic_DNA"/>
</dbReference>
<dbReference type="STRING" id="298654.FraEuI1c_3157"/>
<dbReference type="InterPro" id="IPR036250">
    <property type="entry name" value="AcylCo_DH-like_C"/>
</dbReference>
<dbReference type="HOGENOM" id="CLU_074085_0_0_11"/>
<evidence type="ECO:0000256" key="2">
    <source>
        <dbReference type="ARBA" id="ARBA00022827"/>
    </source>
</evidence>
<dbReference type="eggNOG" id="COG1960">
    <property type="taxonomic scope" value="Bacteria"/>
</dbReference>
<dbReference type="Gene3D" id="1.20.140.10">
    <property type="entry name" value="Butyryl-CoA Dehydrogenase, subunit A, domain 3"/>
    <property type="match status" value="1"/>
</dbReference>
<dbReference type="InterPro" id="IPR009075">
    <property type="entry name" value="AcylCo_DH/oxidase_C"/>
</dbReference>
<accession>E3JD37</accession>
<dbReference type="PANTHER" id="PTHR43884">
    <property type="entry name" value="ACYL-COA DEHYDROGENASE"/>
    <property type="match status" value="1"/>
</dbReference>
<feature type="domain" description="Acyl-CoA dehydrogenase/oxidase C-terminal" evidence="4">
    <location>
        <begin position="180"/>
        <end position="310"/>
    </location>
</feature>
<dbReference type="PANTHER" id="PTHR43884:SF20">
    <property type="entry name" value="ACYL-COA DEHYDROGENASE FADE28"/>
    <property type="match status" value="1"/>
</dbReference>
<dbReference type="Pfam" id="PF00441">
    <property type="entry name" value="Acyl-CoA_dh_1"/>
    <property type="match status" value="1"/>
</dbReference>
<keyword evidence="1" id="KW-0285">Flavoprotein</keyword>
<proteinExistence type="predicted"/>
<keyword evidence="2" id="KW-0274">FAD</keyword>
<gene>
    <name evidence="5" type="ordered locus">FraEuI1c_3157</name>
</gene>
<dbReference type="SUPFAM" id="SSF47203">
    <property type="entry name" value="Acyl-CoA dehydrogenase C-terminal domain-like"/>
    <property type="match status" value="1"/>
</dbReference>
<evidence type="ECO:0000259" key="4">
    <source>
        <dbReference type="Pfam" id="PF00441"/>
    </source>
</evidence>
<dbReference type="KEGG" id="fri:FraEuI1c_3157"/>
<dbReference type="RefSeq" id="WP_013424294.1">
    <property type="nucleotide sequence ID" value="NC_014666.1"/>
</dbReference>